<gene>
    <name evidence="1" type="ORF">AMJ83_08780</name>
</gene>
<dbReference type="Proteomes" id="UP000051373">
    <property type="component" value="Unassembled WGS sequence"/>
</dbReference>
<dbReference type="AlphaFoldDB" id="A0A0S8FQH4"/>
<reference evidence="1 2" key="1">
    <citation type="journal article" date="2015" name="Microbiome">
        <title>Genomic resolution of linkages in carbon, nitrogen, and sulfur cycling among widespread estuary sediment bacteria.</title>
        <authorList>
            <person name="Baker B.J."/>
            <person name="Lazar C.S."/>
            <person name="Teske A.P."/>
            <person name="Dick G.J."/>
        </authorList>
    </citation>
    <scope>NUCLEOTIDE SEQUENCE [LARGE SCALE GENOMIC DNA]</scope>
    <source>
        <strain evidence="1">SM23_42</strain>
    </source>
</reference>
<proteinExistence type="predicted"/>
<accession>A0A0S8FQH4</accession>
<sequence length="228" mass="25837">MKILHANTLAVTLDALNEVFFMGNSLSRVERTTVARWLADRQGVKGAYRGMIAPTPLDFKRGIRLFTGEKVVSGAAIGHILGEEASRALILLNGNLPVAREALKKSNKGMIRALMSCETPTRVRGFYCCGMCTAALWRHLAVGGLRQSKRRLSAGLKVLRRYRDGTGKWRRFPFYYTLLALSEIDRSTAIDELHYTAPLCERLLNRYRVKNKIAERRRILLERILSRC</sequence>
<evidence type="ECO:0000313" key="2">
    <source>
        <dbReference type="Proteomes" id="UP000051373"/>
    </source>
</evidence>
<dbReference type="STRING" id="1703779.AMJ83_08780"/>
<evidence type="ECO:0000313" key="1">
    <source>
        <dbReference type="EMBL" id="KPK62969.1"/>
    </source>
</evidence>
<organism evidence="1 2">
    <name type="scientific">candidate division WOR_3 bacterium SM23_42</name>
    <dbReference type="NCBI Taxonomy" id="1703779"/>
    <lineage>
        <taxon>Bacteria</taxon>
        <taxon>Bacteria division WOR-3</taxon>
    </lineage>
</organism>
<protein>
    <submittedName>
        <fullName evidence="1">Uncharacterized protein</fullName>
    </submittedName>
</protein>
<dbReference type="EMBL" id="LJUJ01000021">
    <property type="protein sequence ID" value="KPK62969.1"/>
    <property type="molecule type" value="Genomic_DNA"/>
</dbReference>
<name>A0A0S8FQH4_UNCW3</name>
<comment type="caution">
    <text evidence="1">The sequence shown here is derived from an EMBL/GenBank/DDBJ whole genome shotgun (WGS) entry which is preliminary data.</text>
</comment>